<dbReference type="Gene3D" id="3.40.50.300">
    <property type="entry name" value="P-loop containing nucleotide triphosphate hydrolases"/>
    <property type="match status" value="1"/>
</dbReference>
<accession>X0UDQ6</accession>
<dbReference type="Pfam" id="PF03796">
    <property type="entry name" value="DnaB_C"/>
    <property type="match status" value="1"/>
</dbReference>
<comment type="caution">
    <text evidence="2">The sequence shown here is derived from an EMBL/GenBank/DDBJ whole genome shotgun (WGS) entry which is preliminary data.</text>
</comment>
<dbReference type="PANTHER" id="PTHR30153">
    <property type="entry name" value="REPLICATIVE DNA HELICASE DNAB"/>
    <property type="match status" value="1"/>
</dbReference>
<organism evidence="2">
    <name type="scientific">marine sediment metagenome</name>
    <dbReference type="NCBI Taxonomy" id="412755"/>
    <lineage>
        <taxon>unclassified sequences</taxon>
        <taxon>metagenomes</taxon>
        <taxon>ecological metagenomes</taxon>
    </lineage>
</organism>
<dbReference type="GO" id="GO:0006260">
    <property type="term" value="P:DNA replication"/>
    <property type="evidence" value="ECO:0007669"/>
    <property type="project" value="InterPro"/>
</dbReference>
<dbReference type="EMBL" id="BARS01014971">
    <property type="protein sequence ID" value="GAF98507.1"/>
    <property type="molecule type" value="Genomic_DNA"/>
</dbReference>
<reference evidence="2" key="1">
    <citation type="journal article" date="2014" name="Front. Microbiol.">
        <title>High frequency of phylogenetically diverse reductive dehalogenase-homologous genes in deep subseafloor sedimentary metagenomes.</title>
        <authorList>
            <person name="Kawai M."/>
            <person name="Futagami T."/>
            <person name="Toyoda A."/>
            <person name="Takaki Y."/>
            <person name="Nishi S."/>
            <person name="Hori S."/>
            <person name="Arai W."/>
            <person name="Tsubouchi T."/>
            <person name="Morono Y."/>
            <person name="Uchiyama I."/>
            <person name="Ito T."/>
            <person name="Fujiyama A."/>
            <person name="Inagaki F."/>
            <person name="Takami H."/>
        </authorList>
    </citation>
    <scope>NUCLEOTIDE SEQUENCE</scope>
    <source>
        <strain evidence="2">Expedition CK06-06</strain>
    </source>
</reference>
<dbReference type="PROSITE" id="PS51199">
    <property type="entry name" value="SF4_HELICASE"/>
    <property type="match status" value="1"/>
</dbReference>
<feature type="domain" description="SF4 helicase" evidence="1">
    <location>
        <begin position="1"/>
        <end position="111"/>
    </location>
</feature>
<dbReference type="GO" id="GO:0005524">
    <property type="term" value="F:ATP binding"/>
    <property type="evidence" value="ECO:0007669"/>
    <property type="project" value="InterPro"/>
</dbReference>
<dbReference type="InterPro" id="IPR027417">
    <property type="entry name" value="P-loop_NTPase"/>
</dbReference>
<name>X0UDQ6_9ZZZZ</name>
<proteinExistence type="predicted"/>
<dbReference type="InterPro" id="IPR007694">
    <property type="entry name" value="DNA_helicase_DnaB-like_C"/>
</dbReference>
<dbReference type="GO" id="GO:0005829">
    <property type="term" value="C:cytosol"/>
    <property type="evidence" value="ECO:0007669"/>
    <property type="project" value="TreeGrafter"/>
</dbReference>
<gene>
    <name evidence="2" type="ORF">S01H1_24859</name>
</gene>
<dbReference type="GO" id="GO:0003678">
    <property type="term" value="F:DNA helicase activity"/>
    <property type="evidence" value="ECO:0007669"/>
    <property type="project" value="InterPro"/>
</dbReference>
<dbReference type="AlphaFoldDB" id="X0UDQ6"/>
<evidence type="ECO:0000313" key="2">
    <source>
        <dbReference type="EMBL" id="GAF98507.1"/>
    </source>
</evidence>
<feature type="non-terminal residue" evidence="2">
    <location>
        <position position="1"/>
    </location>
</feature>
<dbReference type="PANTHER" id="PTHR30153:SF2">
    <property type="entry name" value="REPLICATIVE DNA HELICASE"/>
    <property type="match status" value="1"/>
</dbReference>
<sequence length="111" mass="12827">INNELGRISRILKLNAQKNAIPWLVACQLNRKVEYRENKRPILSDLRDSGNLEQDADLVIMLYRDEMYNQNSLDNGGLADLLVRKNRHGPLAELTTRFEKEIMKFSALDSL</sequence>
<evidence type="ECO:0000259" key="1">
    <source>
        <dbReference type="PROSITE" id="PS51199"/>
    </source>
</evidence>
<protein>
    <recommendedName>
        <fullName evidence="1">SF4 helicase domain-containing protein</fullName>
    </recommendedName>
</protein>
<dbReference type="SUPFAM" id="SSF52540">
    <property type="entry name" value="P-loop containing nucleoside triphosphate hydrolases"/>
    <property type="match status" value="1"/>
</dbReference>